<dbReference type="Proteomes" id="UP001565369">
    <property type="component" value="Unassembled WGS sequence"/>
</dbReference>
<evidence type="ECO:0000313" key="1">
    <source>
        <dbReference type="EMBL" id="MEY9455190.1"/>
    </source>
</evidence>
<protein>
    <recommendedName>
        <fullName evidence="3">Condensation domain-containing protein</fullName>
    </recommendedName>
</protein>
<keyword evidence="2" id="KW-1185">Reference proteome</keyword>
<evidence type="ECO:0000313" key="2">
    <source>
        <dbReference type="Proteomes" id="UP001565369"/>
    </source>
</evidence>
<dbReference type="SUPFAM" id="SSF52777">
    <property type="entry name" value="CoA-dependent acyltransferases"/>
    <property type="match status" value="1"/>
</dbReference>
<name>A0ABV4FUA2_9BRAD</name>
<comment type="caution">
    <text evidence="1">The sequence shown here is derived from an EMBL/GenBank/DDBJ whole genome shotgun (WGS) entry which is preliminary data.</text>
</comment>
<gene>
    <name evidence="1" type="ORF">ABIG07_004138</name>
</gene>
<evidence type="ECO:0008006" key="3">
    <source>
        <dbReference type="Google" id="ProtNLM"/>
    </source>
</evidence>
<dbReference type="Gene3D" id="3.30.559.30">
    <property type="entry name" value="Nonribosomal peptide synthetase, condensation domain"/>
    <property type="match status" value="1"/>
</dbReference>
<sequence length="209" mass="23392">MRGVRGRARRLDVTLASLCHLVWGRWWRAAAAVGRWCSHGAVRPHAWRRRCRRTMGLFINIMPLRLDLDRTAVEASLHIRHARLPELVAHEHASLALGVLQSSSHLISAEAQRTLTTSPNVVRTGKGGARSRMSAGFAYGREPPRPEESLTRFAHSSEFSNPCRTSGGDSCILFGRRTKNDRTPRISKRRRQSIVSAGLNPELRESMGT</sequence>
<reference evidence="1 2" key="1">
    <citation type="submission" date="2024-07" db="EMBL/GenBank/DDBJ databases">
        <title>Genomic Encyclopedia of Type Strains, Phase V (KMG-V): Genome sequencing to study the core and pangenomes of soil and plant-associated prokaryotes.</title>
        <authorList>
            <person name="Whitman W."/>
        </authorList>
    </citation>
    <scope>NUCLEOTIDE SEQUENCE [LARGE SCALE GENOMIC DNA]</scope>
    <source>
        <strain evidence="1 2">USDA 152</strain>
    </source>
</reference>
<organism evidence="1 2">
    <name type="scientific">Bradyrhizobium ottawaense</name>
    <dbReference type="NCBI Taxonomy" id="931866"/>
    <lineage>
        <taxon>Bacteria</taxon>
        <taxon>Pseudomonadati</taxon>
        <taxon>Pseudomonadota</taxon>
        <taxon>Alphaproteobacteria</taxon>
        <taxon>Hyphomicrobiales</taxon>
        <taxon>Nitrobacteraceae</taxon>
        <taxon>Bradyrhizobium</taxon>
    </lineage>
</organism>
<proteinExistence type="predicted"/>
<dbReference type="EMBL" id="JBGBZJ010000003">
    <property type="protein sequence ID" value="MEY9455190.1"/>
    <property type="molecule type" value="Genomic_DNA"/>
</dbReference>
<accession>A0ABV4FUA2</accession>